<organism evidence="1 2">
    <name type="scientific">Candidatus Dojkabacteria bacterium</name>
    <dbReference type="NCBI Taxonomy" id="2099670"/>
    <lineage>
        <taxon>Bacteria</taxon>
        <taxon>Candidatus Dojkabacteria</taxon>
    </lineage>
</organism>
<dbReference type="EMBL" id="JACFOF010000010">
    <property type="protein sequence ID" value="MBW7953957.1"/>
    <property type="molecule type" value="Genomic_DNA"/>
</dbReference>
<sequence>MGIDTLLQLGYPRNLLGRRVDQEFVDQITRCANPLTDQLHEKIKSTDYPEWFGGLCDAALSSYLARDGSTLKPTISYETSQVPAAYVLRGSLGRFGDWPKPRLKGYPESKTSTIAVATKKQDIIDALTVATGHSIFSQRILRNLLLYKGDYEREEDIQDAIINFKEARSTNISEMDLPLITPAYIAGWIDAGKIGINICPERNPYNTE</sequence>
<dbReference type="Proteomes" id="UP000781173">
    <property type="component" value="Unassembled WGS sequence"/>
</dbReference>
<reference evidence="1" key="1">
    <citation type="journal article" date="2022" name="ISME J.">
        <title>A general approach to explore prokaryotic protein glycosylation reveals the unique surface layer modulation of an anammox bacterium.</title>
        <authorList>
            <person name="Pabst M."/>
            <person name="Grouzdev D.S."/>
            <person name="Lawson C.E."/>
            <person name="Kleikamp H.B.C."/>
            <person name="de Ram C."/>
            <person name="Louwen R."/>
            <person name="Lin Y.M."/>
            <person name="Lucker S."/>
            <person name="van Loosdrecht M.C.M."/>
            <person name="Laureni M."/>
        </authorList>
    </citation>
    <scope>NUCLEOTIDE SEQUENCE</scope>
    <source>
        <strain evidence="1">BROCD043</strain>
    </source>
</reference>
<accession>A0A952DVT9</accession>
<protein>
    <submittedName>
        <fullName evidence="1">Uncharacterized protein</fullName>
    </submittedName>
</protein>
<proteinExistence type="predicted"/>
<dbReference type="AlphaFoldDB" id="A0A952DVT9"/>
<name>A0A952DVT9_9BACT</name>
<gene>
    <name evidence="1" type="ORF">H3C67_04160</name>
</gene>
<comment type="caution">
    <text evidence="1">The sequence shown here is derived from an EMBL/GenBank/DDBJ whole genome shotgun (WGS) entry which is preliminary data.</text>
</comment>
<evidence type="ECO:0000313" key="2">
    <source>
        <dbReference type="Proteomes" id="UP000781173"/>
    </source>
</evidence>
<evidence type="ECO:0000313" key="1">
    <source>
        <dbReference type="EMBL" id="MBW7953957.1"/>
    </source>
</evidence>